<keyword evidence="4" id="KW-0809">Transit peptide</keyword>
<dbReference type="EMBL" id="MTKT01001132">
    <property type="protein sequence ID" value="OWM85775.1"/>
    <property type="molecule type" value="Genomic_DNA"/>
</dbReference>
<evidence type="ECO:0000259" key="6">
    <source>
        <dbReference type="Pfam" id="PF04755"/>
    </source>
</evidence>
<feature type="compositionally biased region" description="Polar residues" evidence="5">
    <location>
        <begin position="1"/>
        <end position="23"/>
    </location>
</feature>
<dbReference type="InterPro" id="IPR006843">
    <property type="entry name" value="PAP/fibrillin_dom"/>
</dbReference>
<dbReference type="Proteomes" id="UP000197138">
    <property type="component" value="Unassembled WGS sequence"/>
</dbReference>
<comment type="similarity">
    <text evidence="2">Belongs to the PAP/fibrillin family.</text>
</comment>
<accession>A0A218XKK7</accession>
<proteinExistence type="inferred from homology"/>
<evidence type="ECO:0000256" key="1">
    <source>
        <dbReference type="ARBA" id="ARBA00004474"/>
    </source>
</evidence>
<dbReference type="PANTHER" id="PTHR31906">
    <property type="entry name" value="PLASTID-LIPID-ASSOCIATED PROTEIN 4, CHLOROPLASTIC-RELATED"/>
    <property type="match status" value="1"/>
</dbReference>
<evidence type="ECO:0000313" key="7">
    <source>
        <dbReference type="EMBL" id="OWM85775.1"/>
    </source>
</evidence>
<feature type="region of interest" description="Disordered" evidence="5">
    <location>
        <begin position="61"/>
        <end position="82"/>
    </location>
</feature>
<dbReference type="GO" id="GO:0009536">
    <property type="term" value="C:plastid"/>
    <property type="evidence" value="ECO:0007669"/>
    <property type="project" value="UniProtKB-SubCell"/>
</dbReference>
<evidence type="ECO:0000313" key="8">
    <source>
        <dbReference type="Proteomes" id="UP000197138"/>
    </source>
</evidence>
<dbReference type="InterPro" id="IPR039633">
    <property type="entry name" value="PAP"/>
</dbReference>
<protein>
    <recommendedName>
        <fullName evidence="6">Plastid lipid-associated protein/fibrillin conserved domain-containing protein</fullName>
    </recommendedName>
</protein>
<keyword evidence="3" id="KW-0934">Plastid</keyword>
<dbReference type="AlphaFoldDB" id="A0A218XKK7"/>
<dbReference type="Pfam" id="PF04755">
    <property type="entry name" value="PAP_fibrillin"/>
    <property type="match status" value="1"/>
</dbReference>
<evidence type="ECO:0000256" key="4">
    <source>
        <dbReference type="ARBA" id="ARBA00022946"/>
    </source>
</evidence>
<evidence type="ECO:0000256" key="2">
    <source>
        <dbReference type="ARBA" id="ARBA00005845"/>
    </source>
</evidence>
<reference evidence="8" key="1">
    <citation type="journal article" date="2017" name="Plant J.">
        <title>The pomegranate (Punica granatum L.) genome and the genomics of punicalagin biosynthesis.</title>
        <authorList>
            <person name="Qin G."/>
            <person name="Xu C."/>
            <person name="Ming R."/>
            <person name="Tang H."/>
            <person name="Guyot R."/>
            <person name="Kramer E.M."/>
            <person name="Hu Y."/>
            <person name="Yi X."/>
            <person name="Qi Y."/>
            <person name="Xu X."/>
            <person name="Gao Z."/>
            <person name="Pan H."/>
            <person name="Jian J."/>
            <person name="Tian Y."/>
            <person name="Yue Z."/>
            <person name="Xu Y."/>
        </authorList>
    </citation>
    <scope>NUCLEOTIDE SEQUENCE [LARGE SCALE GENOMIC DNA]</scope>
    <source>
        <strain evidence="8">cv. Dabenzi</strain>
    </source>
</reference>
<gene>
    <name evidence="7" type="ORF">CDL15_Pgr023708</name>
</gene>
<feature type="domain" description="Plastid lipid-associated protein/fibrillin conserved" evidence="6">
    <location>
        <begin position="120"/>
        <end position="311"/>
    </location>
</feature>
<evidence type="ECO:0000256" key="3">
    <source>
        <dbReference type="ARBA" id="ARBA00022640"/>
    </source>
</evidence>
<feature type="region of interest" description="Disordered" evidence="5">
    <location>
        <begin position="1"/>
        <end position="25"/>
    </location>
</feature>
<comment type="caution">
    <text evidence="7">The sequence shown here is derived from an EMBL/GenBank/DDBJ whole genome shotgun (WGS) entry which is preliminary data.</text>
</comment>
<sequence>MASVAGSLQRNPVFGSHSSSNPTWALPASLNVQGPELRRISAIGRLSQRRSSSLIVRSAVEGVSVTDPPPPEDSAPVGGSKSETLPSLKLKLLVSGLWSSYFNLLSAKILFIETVEPNNVLQSAVSGLNRGLAASEEDLQKADAAAKEIEAAGGPVDLSVDIDKLQGRWKLIYSSAFSSRTLGGSRPGPPTGRLLPITLGQVFQRIDVLSRDFDNIVELELGAPWPLPPAEVTATLAHKFELIGSAKIKINFEKTTVKTTGNLAQLPPLEIPRLPDSLRPPSNTRSGEFEVTYLDSDMRITQGDRGELRVFVIA</sequence>
<evidence type="ECO:0000256" key="5">
    <source>
        <dbReference type="SAM" id="MobiDB-lite"/>
    </source>
</evidence>
<name>A0A218XKK7_PUNGR</name>
<organism evidence="7 8">
    <name type="scientific">Punica granatum</name>
    <name type="common">Pomegranate</name>
    <dbReference type="NCBI Taxonomy" id="22663"/>
    <lineage>
        <taxon>Eukaryota</taxon>
        <taxon>Viridiplantae</taxon>
        <taxon>Streptophyta</taxon>
        <taxon>Embryophyta</taxon>
        <taxon>Tracheophyta</taxon>
        <taxon>Spermatophyta</taxon>
        <taxon>Magnoliopsida</taxon>
        <taxon>eudicotyledons</taxon>
        <taxon>Gunneridae</taxon>
        <taxon>Pentapetalae</taxon>
        <taxon>rosids</taxon>
        <taxon>malvids</taxon>
        <taxon>Myrtales</taxon>
        <taxon>Lythraceae</taxon>
        <taxon>Punica</taxon>
    </lineage>
</organism>
<comment type="subcellular location">
    <subcellularLocation>
        <location evidence="1">Plastid</location>
    </subcellularLocation>
</comment>